<dbReference type="EMBL" id="BONZ01000021">
    <property type="protein sequence ID" value="GIH14017.1"/>
    <property type="molecule type" value="Genomic_DNA"/>
</dbReference>
<dbReference type="SUPFAM" id="SSF50129">
    <property type="entry name" value="GroES-like"/>
    <property type="match status" value="1"/>
</dbReference>
<dbReference type="GO" id="GO:0016491">
    <property type="term" value="F:oxidoreductase activity"/>
    <property type="evidence" value="ECO:0007669"/>
    <property type="project" value="InterPro"/>
</dbReference>
<organism evidence="3 4">
    <name type="scientific">Rugosimonospora africana</name>
    <dbReference type="NCBI Taxonomy" id="556532"/>
    <lineage>
        <taxon>Bacteria</taxon>
        <taxon>Bacillati</taxon>
        <taxon>Actinomycetota</taxon>
        <taxon>Actinomycetes</taxon>
        <taxon>Micromonosporales</taxon>
        <taxon>Micromonosporaceae</taxon>
        <taxon>Rugosimonospora</taxon>
    </lineage>
</organism>
<dbReference type="PANTHER" id="PTHR44154:SF1">
    <property type="entry name" value="QUINONE OXIDOREDUCTASE"/>
    <property type="match status" value="1"/>
</dbReference>
<dbReference type="InterPro" id="IPR051603">
    <property type="entry name" value="Zinc-ADH_QOR/CCCR"/>
</dbReference>
<dbReference type="SUPFAM" id="SSF51735">
    <property type="entry name" value="NAD(P)-binding Rossmann-fold domains"/>
    <property type="match status" value="1"/>
</dbReference>
<gene>
    <name evidence="3" type="ORF">Raf01_21890</name>
</gene>
<dbReference type="RefSeq" id="WP_203917690.1">
    <property type="nucleotide sequence ID" value="NZ_BONZ01000021.1"/>
</dbReference>
<dbReference type="InterPro" id="IPR036291">
    <property type="entry name" value="NAD(P)-bd_dom_sf"/>
</dbReference>
<dbReference type="Gene3D" id="3.90.180.10">
    <property type="entry name" value="Medium-chain alcohol dehydrogenases, catalytic domain"/>
    <property type="match status" value="1"/>
</dbReference>
<protein>
    <submittedName>
        <fullName evidence="3">Putative oxidoreductase</fullName>
    </submittedName>
</protein>
<dbReference type="Proteomes" id="UP000642748">
    <property type="component" value="Unassembled WGS sequence"/>
</dbReference>
<dbReference type="AlphaFoldDB" id="A0A8J3QQP3"/>
<dbReference type="CDD" id="cd05289">
    <property type="entry name" value="MDR_like_2"/>
    <property type="match status" value="1"/>
</dbReference>
<keyword evidence="4" id="KW-1185">Reference proteome</keyword>
<evidence type="ECO:0000313" key="3">
    <source>
        <dbReference type="EMBL" id="GIH14017.1"/>
    </source>
</evidence>
<dbReference type="InterPro" id="IPR011032">
    <property type="entry name" value="GroES-like_sf"/>
</dbReference>
<keyword evidence="1" id="KW-0521">NADP</keyword>
<sequence>MARAVRFDRYGGTDVLYVADVEVPAPRPGEVLVAVRAAGINPGEAAIRDGGLAAMFPATFPSGEGSDLAGVVEQVGDGAGPFAAGDEVMGWTDGRASHAEYVAVPADHLIRKPAGLSWEVAGSLYVVGVTAYACVRAVGAGPGDTIAVSAAAGGVGSVVVQLLKVRGADVIGIASDPHHAWLSSIGAMPISYGDDLAQRIREEAPSGVDAFIDTFGPEYVRLAVELGVARDRINTVIAFDAAKEYGVKSEGSSTAASVEVLAEVAELVASGRVRMPIAATYPLDEVRAAFEELEKRHTHGKIVLVP</sequence>
<proteinExistence type="predicted"/>
<dbReference type="PANTHER" id="PTHR44154">
    <property type="entry name" value="QUINONE OXIDOREDUCTASE"/>
    <property type="match status" value="1"/>
</dbReference>
<feature type="domain" description="Enoyl reductase (ER)" evidence="2">
    <location>
        <begin position="11"/>
        <end position="304"/>
    </location>
</feature>
<dbReference type="Gene3D" id="3.40.50.720">
    <property type="entry name" value="NAD(P)-binding Rossmann-like Domain"/>
    <property type="match status" value="1"/>
</dbReference>
<comment type="caution">
    <text evidence="3">The sequence shown here is derived from an EMBL/GenBank/DDBJ whole genome shotgun (WGS) entry which is preliminary data.</text>
</comment>
<name>A0A8J3QQP3_9ACTN</name>
<evidence type="ECO:0000259" key="2">
    <source>
        <dbReference type="SMART" id="SM00829"/>
    </source>
</evidence>
<evidence type="ECO:0000256" key="1">
    <source>
        <dbReference type="ARBA" id="ARBA00022857"/>
    </source>
</evidence>
<dbReference type="InterPro" id="IPR020843">
    <property type="entry name" value="ER"/>
</dbReference>
<dbReference type="Pfam" id="PF13602">
    <property type="entry name" value="ADH_zinc_N_2"/>
    <property type="match status" value="1"/>
</dbReference>
<dbReference type="SMART" id="SM00829">
    <property type="entry name" value="PKS_ER"/>
    <property type="match status" value="1"/>
</dbReference>
<evidence type="ECO:0000313" key="4">
    <source>
        <dbReference type="Proteomes" id="UP000642748"/>
    </source>
</evidence>
<dbReference type="Pfam" id="PF08240">
    <property type="entry name" value="ADH_N"/>
    <property type="match status" value="1"/>
</dbReference>
<dbReference type="InterPro" id="IPR013154">
    <property type="entry name" value="ADH-like_N"/>
</dbReference>
<accession>A0A8J3QQP3</accession>
<reference evidence="3" key="1">
    <citation type="submission" date="2021-01" db="EMBL/GenBank/DDBJ databases">
        <title>Whole genome shotgun sequence of Rugosimonospora africana NBRC 104875.</title>
        <authorList>
            <person name="Komaki H."/>
            <person name="Tamura T."/>
        </authorList>
    </citation>
    <scope>NUCLEOTIDE SEQUENCE</scope>
    <source>
        <strain evidence="3">NBRC 104875</strain>
    </source>
</reference>